<keyword evidence="1" id="KW-0812">Transmembrane</keyword>
<feature type="transmembrane region" description="Helical" evidence="1">
    <location>
        <begin position="20"/>
        <end position="39"/>
    </location>
</feature>
<dbReference type="RefSeq" id="WP_166196102.1">
    <property type="nucleotide sequence ID" value="NZ_JAAOIV010000005.1"/>
</dbReference>
<gene>
    <name evidence="2" type="ORF">G9U51_08895</name>
</gene>
<name>A0A967AZC4_9MICO</name>
<feature type="transmembrane region" description="Helical" evidence="1">
    <location>
        <begin position="153"/>
        <end position="173"/>
    </location>
</feature>
<feature type="transmembrane region" description="Helical" evidence="1">
    <location>
        <begin position="46"/>
        <end position="74"/>
    </location>
</feature>
<reference evidence="2" key="1">
    <citation type="submission" date="2020-03" db="EMBL/GenBank/DDBJ databases">
        <title>Draft sequencing of Calidifontibacter sp. DB0510.</title>
        <authorList>
            <person name="Kim D.-U."/>
        </authorList>
    </citation>
    <scope>NUCLEOTIDE SEQUENCE</scope>
    <source>
        <strain evidence="2">DB0510</strain>
    </source>
</reference>
<evidence type="ECO:0000313" key="2">
    <source>
        <dbReference type="EMBL" id="NHN55889.1"/>
    </source>
</evidence>
<dbReference type="AlphaFoldDB" id="A0A967AZC4"/>
<sequence length="183" mass="19318">MTLVPRLDRLIRIDRGRVVALAMAVVAALAFHLCAVAAGSTQWFELVLVVLACLFVLIRTDGTTELLLLAALVLDWWVADPPSTSWWALPAAVCLLAVHSATALGASGPDAAPLPRPLVLRWVLRTAVVAAGGVAVGALVIALRRSDVSGPWYAVPAALVTLALAVVAVGAWLTRHPRPPKRH</sequence>
<proteinExistence type="predicted"/>
<keyword evidence="1" id="KW-1133">Transmembrane helix</keyword>
<dbReference type="EMBL" id="JAAOIV010000005">
    <property type="protein sequence ID" value="NHN55889.1"/>
    <property type="molecule type" value="Genomic_DNA"/>
</dbReference>
<feature type="transmembrane region" description="Helical" evidence="1">
    <location>
        <begin position="118"/>
        <end position="141"/>
    </location>
</feature>
<dbReference type="Proteomes" id="UP000744769">
    <property type="component" value="Unassembled WGS sequence"/>
</dbReference>
<evidence type="ECO:0000256" key="1">
    <source>
        <dbReference type="SAM" id="Phobius"/>
    </source>
</evidence>
<keyword evidence="3" id="KW-1185">Reference proteome</keyword>
<evidence type="ECO:0000313" key="3">
    <source>
        <dbReference type="Proteomes" id="UP000744769"/>
    </source>
</evidence>
<accession>A0A967AZC4</accession>
<comment type="caution">
    <text evidence="2">The sequence shown here is derived from an EMBL/GenBank/DDBJ whole genome shotgun (WGS) entry which is preliminary data.</text>
</comment>
<protein>
    <submittedName>
        <fullName evidence="2">Uncharacterized protein</fullName>
    </submittedName>
</protein>
<keyword evidence="1" id="KW-0472">Membrane</keyword>
<organism evidence="2 3">
    <name type="scientific">Metallococcus carri</name>
    <dbReference type="NCBI Taxonomy" id="1656884"/>
    <lineage>
        <taxon>Bacteria</taxon>
        <taxon>Bacillati</taxon>
        <taxon>Actinomycetota</taxon>
        <taxon>Actinomycetes</taxon>
        <taxon>Micrococcales</taxon>
        <taxon>Dermacoccaceae</taxon>
        <taxon>Metallococcus</taxon>
    </lineage>
</organism>
<feature type="transmembrane region" description="Helical" evidence="1">
    <location>
        <begin position="86"/>
        <end position="106"/>
    </location>
</feature>